<dbReference type="STRING" id="117157.SAMN04489717_5266"/>
<organism evidence="2 3">
    <name type="scientific">Actinopolymorpha singaporensis</name>
    <dbReference type="NCBI Taxonomy" id="117157"/>
    <lineage>
        <taxon>Bacteria</taxon>
        <taxon>Bacillati</taxon>
        <taxon>Actinomycetota</taxon>
        <taxon>Actinomycetes</taxon>
        <taxon>Propionibacteriales</taxon>
        <taxon>Actinopolymorphaceae</taxon>
        <taxon>Actinopolymorpha</taxon>
    </lineage>
</organism>
<dbReference type="OrthoDB" id="3217553at2"/>
<reference evidence="2 3" key="1">
    <citation type="submission" date="2016-10" db="EMBL/GenBank/DDBJ databases">
        <authorList>
            <person name="de Groot N.N."/>
        </authorList>
    </citation>
    <scope>NUCLEOTIDE SEQUENCE [LARGE SCALE GENOMIC DNA]</scope>
    <source>
        <strain evidence="2 3">DSM 22024</strain>
    </source>
</reference>
<keyword evidence="3" id="KW-1185">Reference proteome</keyword>
<evidence type="ECO:0000256" key="1">
    <source>
        <dbReference type="SAM" id="Phobius"/>
    </source>
</evidence>
<evidence type="ECO:0000313" key="3">
    <source>
        <dbReference type="Proteomes" id="UP000198983"/>
    </source>
</evidence>
<dbReference type="AlphaFoldDB" id="A0A1H1Y348"/>
<keyword evidence="1" id="KW-0472">Membrane</keyword>
<dbReference type="Proteomes" id="UP000198983">
    <property type="component" value="Chromosome I"/>
</dbReference>
<accession>A0A1H1Y348</accession>
<proteinExistence type="predicted"/>
<name>A0A1H1Y348_9ACTN</name>
<protein>
    <submittedName>
        <fullName evidence="2">ABC-2 type transport system permease protein</fullName>
    </submittedName>
</protein>
<dbReference type="Pfam" id="PF12730">
    <property type="entry name" value="ABC2_membrane_4"/>
    <property type="match status" value="1"/>
</dbReference>
<feature type="transmembrane region" description="Helical" evidence="1">
    <location>
        <begin position="212"/>
        <end position="232"/>
    </location>
</feature>
<feature type="transmembrane region" description="Helical" evidence="1">
    <location>
        <begin position="184"/>
        <end position="205"/>
    </location>
</feature>
<feature type="transmembrane region" description="Helical" evidence="1">
    <location>
        <begin position="267"/>
        <end position="286"/>
    </location>
</feature>
<feature type="transmembrane region" description="Helical" evidence="1">
    <location>
        <begin position="38"/>
        <end position="57"/>
    </location>
</feature>
<dbReference type="EMBL" id="LT629732">
    <property type="protein sequence ID" value="SDT15813.1"/>
    <property type="molecule type" value="Genomic_DNA"/>
</dbReference>
<dbReference type="RefSeq" id="WP_092656195.1">
    <property type="nucleotide sequence ID" value="NZ_LT629732.1"/>
</dbReference>
<evidence type="ECO:0000313" key="2">
    <source>
        <dbReference type="EMBL" id="SDT15813.1"/>
    </source>
</evidence>
<dbReference type="PANTHER" id="PTHR37305:SF1">
    <property type="entry name" value="MEMBRANE PROTEIN"/>
    <property type="match status" value="1"/>
</dbReference>
<feature type="transmembrane region" description="Helical" evidence="1">
    <location>
        <begin position="77"/>
        <end position="97"/>
    </location>
</feature>
<feature type="transmembrane region" description="Helical" evidence="1">
    <location>
        <begin position="136"/>
        <end position="164"/>
    </location>
</feature>
<gene>
    <name evidence="2" type="ORF">SAMN04489717_5266</name>
</gene>
<sequence length="292" mass="30223">MSAAEPIAGRASARPHRRVSPRFFWSELALLFGRRRNWAGMAVLSAVPLVIAISVKLSSPSSGGGGGEDGPNFFAGITSNGLFVALAALTVELPLFLPLAVSAIAGDAVAGEANQGTLRGLLAVPVERTRLLAVKYAGIVVFAFACTLLVAVVGSVAGLILFGGGPMVLLSGVQVGFVEGLGRLLLVCAYLAVCLSTLGAIGLFVSTLTEQPIGATIATVILSLTSQILNVIPQLGRLHPYLPTHYWTGFGDLLRSPIATESVAPGLWLSLAYIAVFLAAAWARFAGRDVTS</sequence>
<dbReference type="PANTHER" id="PTHR37305">
    <property type="entry name" value="INTEGRAL MEMBRANE PROTEIN-RELATED"/>
    <property type="match status" value="1"/>
</dbReference>
<keyword evidence="1" id="KW-0812">Transmembrane</keyword>
<keyword evidence="1" id="KW-1133">Transmembrane helix</keyword>